<keyword evidence="2" id="KW-1185">Reference proteome</keyword>
<dbReference type="PROSITE" id="PS51257">
    <property type="entry name" value="PROKAR_LIPOPROTEIN"/>
    <property type="match status" value="1"/>
</dbReference>
<dbReference type="AlphaFoldDB" id="A0A2N3HPD7"/>
<dbReference type="SUPFAM" id="SSF52833">
    <property type="entry name" value="Thioredoxin-like"/>
    <property type="match status" value="1"/>
</dbReference>
<dbReference type="RefSeq" id="WP_106658071.1">
    <property type="nucleotide sequence ID" value="NZ_PJEO01000006.1"/>
</dbReference>
<accession>A0A2N3HPD7</accession>
<proteinExistence type="predicted"/>
<name>A0A2N3HPD7_9FLAO</name>
<dbReference type="InterPro" id="IPR047698">
    <property type="entry name" value="ArsF-like"/>
</dbReference>
<evidence type="ECO:0008006" key="3">
    <source>
        <dbReference type="Google" id="ProtNLM"/>
    </source>
</evidence>
<dbReference type="InterPro" id="IPR036249">
    <property type="entry name" value="Thioredoxin-like_sf"/>
</dbReference>
<gene>
    <name evidence="1" type="ORF">CSW08_01115</name>
</gene>
<comment type="caution">
    <text evidence="1">The sequence shown here is derived from an EMBL/GenBank/DDBJ whole genome shotgun (WGS) entry which is preliminary data.</text>
</comment>
<dbReference type="EMBL" id="PJEO01000006">
    <property type="protein sequence ID" value="PKQ46792.1"/>
    <property type="molecule type" value="Genomic_DNA"/>
</dbReference>
<reference evidence="1 2" key="1">
    <citation type="submission" date="2017-12" db="EMBL/GenBank/DDBJ databases">
        <title>Confluentibacter flavum sp. nov., isolated from the saline lake.</title>
        <authorList>
            <person name="Yu L."/>
        </authorList>
    </citation>
    <scope>NUCLEOTIDE SEQUENCE [LARGE SCALE GENOMIC DNA]</scope>
    <source>
        <strain evidence="1 2">3B</strain>
    </source>
</reference>
<sequence length="145" mass="16106">MNTIKIFTLVAISFVLASCNGQDKSKDNALKTSVSKIEVLDFHSTNRCMTCNAIEASTKYTLDIYFADEVKKGKITFQVINVDKKENEALAEKFEASGTSLFLNVIKNGKETKLDLTEFAFMKGNDQDAFSKELKSKIDGALKTL</sequence>
<evidence type="ECO:0000313" key="2">
    <source>
        <dbReference type="Proteomes" id="UP000233435"/>
    </source>
</evidence>
<dbReference type="OrthoDB" id="5524063at2"/>
<protein>
    <recommendedName>
        <fullName evidence="3">Thioredoxin domain-containing protein</fullName>
    </recommendedName>
</protein>
<dbReference type="Proteomes" id="UP000233435">
    <property type="component" value="Unassembled WGS sequence"/>
</dbReference>
<organism evidence="1 2">
    <name type="scientific">Confluentibacter flavum</name>
    <dbReference type="NCBI Taxonomy" id="1909700"/>
    <lineage>
        <taxon>Bacteria</taxon>
        <taxon>Pseudomonadati</taxon>
        <taxon>Bacteroidota</taxon>
        <taxon>Flavobacteriia</taxon>
        <taxon>Flavobacteriales</taxon>
        <taxon>Flavobacteriaceae</taxon>
        <taxon>Confluentibacter</taxon>
    </lineage>
</organism>
<dbReference type="NCBIfam" id="NF040494">
    <property type="entry name" value="nitrored_ArsF"/>
    <property type="match status" value="1"/>
</dbReference>
<evidence type="ECO:0000313" key="1">
    <source>
        <dbReference type="EMBL" id="PKQ46792.1"/>
    </source>
</evidence>
<dbReference type="Gene3D" id="3.40.30.10">
    <property type="entry name" value="Glutaredoxin"/>
    <property type="match status" value="1"/>
</dbReference>